<evidence type="ECO:0000313" key="3">
    <source>
        <dbReference type="Proteomes" id="UP001338137"/>
    </source>
</evidence>
<dbReference type="PANTHER" id="PTHR43215:SF14">
    <property type="entry name" value="RADIAL SPOKE HEAD 1 HOMOLOG"/>
    <property type="match status" value="1"/>
</dbReference>
<dbReference type="SUPFAM" id="SSF82185">
    <property type="entry name" value="Histone H3 K4-specific methyltransferase SET7/9 N-terminal domain"/>
    <property type="match status" value="3"/>
</dbReference>
<gene>
    <name evidence="2" type="ORF">P4I72_09540</name>
</gene>
<dbReference type="InterPro" id="IPR011652">
    <property type="entry name" value="MORN_2"/>
</dbReference>
<dbReference type="SMART" id="SM00698">
    <property type="entry name" value="MORN"/>
    <property type="match status" value="5"/>
</dbReference>
<evidence type="ECO:0008006" key="4">
    <source>
        <dbReference type="Google" id="ProtNLM"/>
    </source>
</evidence>
<keyword evidence="1" id="KW-0677">Repeat</keyword>
<accession>A0ABU6G3L7</accession>
<dbReference type="EMBL" id="JARLKY010000019">
    <property type="protein sequence ID" value="MEC0227364.1"/>
    <property type="molecule type" value="Genomic_DNA"/>
</dbReference>
<evidence type="ECO:0000313" key="2">
    <source>
        <dbReference type="EMBL" id="MEC0227364.1"/>
    </source>
</evidence>
<dbReference type="Pfam" id="PF07661">
    <property type="entry name" value="MORN_2"/>
    <property type="match status" value="1"/>
</dbReference>
<name>A0ABU6G3L7_9BACL</name>
<dbReference type="InterPro" id="IPR003409">
    <property type="entry name" value="MORN"/>
</dbReference>
<sequence length="378" mass="40181">MKNVLAILLLGSLLAISGTLGYKLYGKITDQPVYVKSEPSSSTPPGQNASTVLANETVPGSASKAGENGAATASIPAATSSVPAKADKPGAAVKETTIKMSDITYKYIGEVVNGVAHGQGAAYYPNGQKRYEGEFVNGKINLVGKTFFEDGKLRSEGKMINGVIQDIGYNEDGSLYSEMTRPENNKLGDAKIYAPEGYLQYAGQVTPDSVIPEGTGIEYHSNGKTRYTGTFKNGAYNGTGTFISDDERDKYVGQFTSGVMSGKGKFYEYGTLYYDGEHQDGIYQGKGKFYMNGAIAYDGDFVNGNANGTGKMYDNGKLAYEGEVVENMPTGNGSSYLGSTNMKISITIRNPGVQQSSGVSSFNVPQGVRIPTKGDILK</sequence>
<comment type="caution">
    <text evidence="2">The sequence shown here is derived from an EMBL/GenBank/DDBJ whole genome shotgun (WGS) entry which is preliminary data.</text>
</comment>
<organism evidence="2 3">
    <name type="scientific">Paenibacillus alba</name>
    <dbReference type="NCBI Taxonomy" id="1197127"/>
    <lineage>
        <taxon>Bacteria</taxon>
        <taxon>Bacillati</taxon>
        <taxon>Bacillota</taxon>
        <taxon>Bacilli</taxon>
        <taxon>Bacillales</taxon>
        <taxon>Paenibacillaceae</taxon>
        <taxon>Paenibacillus</taxon>
    </lineage>
</organism>
<dbReference type="Gene3D" id="2.20.110.10">
    <property type="entry name" value="Histone H3 K4-specific methyltransferase SET7/9 N-terminal domain"/>
    <property type="match status" value="2"/>
</dbReference>
<dbReference type="RefSeq" id="WP_326071703.1">
    <property type="nucleotide sequence ID" value="NZ_JARLKY010000019.1"/>
</dbReference>
<dbReference type="Proteomes" id="UP001338137">
    <property type="component" value="Unassembled WGS sequence"/>
</dbReference>
<dbReference type="PANTHER" id="PTHR43215">
    <property type="entry name" value="RADIAL SPOKE HEAD 1 HOMOLOG"/>
    <property type="match status" value="1"/>
</dbReference>
<evidence type="ECO:0000256" key="1">
    <source>
        <dbReference type="ARBA" id="ARBA00022737"/>
    </source>
</evidence>
<keyword evidence="3" id="KW-1185">Reference proteome</keyword>
<dbReference type="Pfam" id="PF02493">
    <property type="entry name" value="MORN"/>
    <property type="match status" value="5"/>
</dbReference>
<proteinExistence type="predicted"/>
<reference evidence="2 3" key="1">
    <citation type="submission" date="2023-03" db="EMBL/GenBank/DDBJ databases">
        <title>Bacillus Genome Sequencing.</title>
        <authorList>
            <person name="Dunlap C."/>
        </authorList>
    </citation>
    <scope>NUCLEOTIDE SEQUENCE [LARGE SCALE GENOMIC DNA]</scope>
    <source>
        <strain evidence="2 3">BD-533</strain>
    </source>
</reference>
<protein>
    <recommendedName>
        <fullName evidence="4">MORN motif-containing protein</fullName>
    </recommendedName>
</protein>